<comment type="subcellular location">
    <subcellularLocation>
        <location evidence="1">Secreted</location>
    </subcellularLocation>
</comment>
<keyword evidence="5" id="KW-0472">Membrane</keyword>
<protein>
    <submittedName>
        <fullName evidence="7">Uncharacterized protein</fullName>
    </submittedName>
</protein>
<organism evidence="6 7">
    <name type="scientific">Ditylenchus dipsaci</name>
    <dbReference type="NCBI Taxonomy" id="166011"/>
    <lineage>
        <taxon>Eukaryota</taxon>
        <taxon>Metazoa</taxon>
        <taxon>Ecdysozoa</taxon>
        <taxon>Nematoda</taxon>
        <taxon>Chromadorea</taxon>
        <taxon>Rhabditida</taxon>
        <taxon>Tylenchina</taxon>
        <taxon>Tylenchomorpha</taxon>
        <taxon>Sphaerularioidea</taxon>
        <taxon>Anguinidae</taxon>
        <taxon>Anguininae</taxon>
        <taxon>Ditylenchus</taxon>
    </lineage>
</organism>
<keyword evidence="3" id="KW-0964">Secreted</keyword>
<dbReference type="WBParaSite" id="jg25276">
    <property type="protein sequence ID" value="jg25276"/>
    <property type="gene ID" value="jg25276"/>
</dbReference>
<name>A0A915E1R1_9BILA</name>
<evidence type="ECO:0000256" key="5">
    <source>
        <dbReference type="SAM" id="Phobius"/>
    </source>
</evidence>
<evidence type="ECO:0000256" key="3">
    <source>
        <dbReference type="ARBA" id="ARBA00022525"/>
    </source>
</evidence>
<evidence type="ECO:0000313" key="6">
    <source>
        <dbReference type="Proteomes" id="UP000887574"/>
    </source>
</evidence>
<accession>A0A915E1R1</accession>
<keyword evidence="6" id="KW-1185">Reference proteome</keyword>
<evidence type="ECO:0000256" key="1">
    <source>
        <dbReference type="ARBA" id="ARBA00004613"/>
    </source>
</evidence>
<reference evidence="7" key="1">
    <citation type="submission" date="2022-11" db="UniProtKB">
        <authorList>
            <consortium name="WormBaseParasite"/>
        </authorList>
    </citation>
    <scope>IDENTIFICATION</scope>
</reference>
<evidence type="ECO:0000313" key="7">
    <source>
        <dbReference type="WBParaSite" id="jg25276"/>
    </source>
</evidence>
<proteinExistence type="inferred from homology"/>
<sequence length="192" mass="22096">MQCMLFYSLLFVCIIVGIGIFIQKQAKNTGVVTIKGTVECVVYRNESNLPPEEFDLISPKFSKWIDWSNYEWKEAENATISLFEEDIVFDDLLSETRTNKGNFRISGKQYEIFNSAVYYLYVEATCPPLNKHFKKCKYYLQDYVAGFSNVIGKFFISYVALVSDESGWAYEVFMRAIAGLSYRPDVLMADGD</sequence>
<keyword evidence="4" id="KW-0732">Signal</keyword>
<evidence type="ECO:0000256" key="2">
    <source>
        <dbReference type="ARBA" id="ARBA00010112"/>
    </source>
</evidence>
<feature type="transmembrane region" description="Helical" evidence="5">
    <location>
        <begin position="6"/>
        <end position="22"/>
    </location>
</feature>
<comment type="similarity">
    <text evidence="2">Belongs to the nematode transthyretin-like family.</text>
</comment>
<keyword evidence="5" id="KW-0812">Transmembrane</keyword>
<evidence type="ECO:0000256" key="4">
    <source>
        <dbReference type="ARBA" id="ARBA00022729"/>
    </source>
</evidence>
<dbReference type="GO" id="GO:0005576">
    <property type="term" value="C:extracellular region"/>
    <property type="evidence" value="ECO:0007669"/>
    <property type="project" value="UniProtKB-SubCell"/>
</dbReference>
<dbReference type="InterPro" id="IPR001534">
    <property type="entry name" value="Transthyretin-like"/>
</dbReference>
<dbReference type="Pfam" id="PF01060">
    <property type="entry name" value="TTR-52"/>
    <property type="match status" value="1"/>
</dbReference>
<dbReference type="Proteomes" id="UP000887574">
    <property type="component" value="Unplaced"/>
</dbReference>
<dbReference type="Gene3D" id="2.60.40.3330">
    <property type="match status" value="1"/>
</dbReference>
<dbReference type="GO" id="GO:0009986">
    <property type="term" value="C:cell surface"/>
    <property type="evidence" value="ECO:0007669"/>
    <property type="project" value="InterPro"/>
</dbReference>
<dbReference type="InterPro" id="IPR038479">
    <property type="entry name" value="Transthyretin-like_sf"/>
</dbReference>
<keyword evidence="5" id="KW-1133">Transmembrane helix</keyword>
<dbReference type="AlphaFoldDB" id="A0A915E1R1"/>